<feature type="transmembrane region" description="Helical" evidence="7">
    <location>
        <begin position="382"/>
        <end position="407"/>
    </location>
</feature>
<evidence type="ECO:0000256" key="6">
    <source>
        <dbReference type="SAM" id="MobiDB-lite"/>
    </source>
</evidence>
<sequence>MDDHAVTDVADDAPPPRPGDADDGDQTDDGRTLGRSSLVNLAGFAVYGVANFALIVVVTRQLGEVGAGAFLTAIAVFNIAARSSMAGTDLALVRFTSRFLTRGRGAEVRHLYRVALVPVLVLSTAVGVAMVVLAEPLGRLLSSGGEGAGAPADQLATYLRVLGPFVPVAAAYQAIEGGSRGFGTMVPSVAVERLGRSVALPVLMLVVLAAGGGVTAVGLTWAGPFAVALVPISLWTAVLVRRAERAVRDRADRPAAIGRADLRHRFWAFALPRSFAGVFALTILWVDALLLGALESTEAVGVYTAATRWLIVGNFAGNAVALAFGPQIASVLARGGPDDARRLFQAATAWLVLLAWPAYLTAMVFAPYLVTAFGSGFGDGASVIAITGVGFLLASAAGPIDMLLLMAGRSRLSLVNTGVALATNIGANLLLIPHLGIQGAALAWTLSLAVANGLPAIQMWLLLRVQPLGARSLRALALTTGVGVVLVLSRIALGATMAGLLVGVALGGVLLVVGVRQAPDRMGVADVLRRAAS</sequence>
<dbReference type="RefSeq" id="WP_272738070.1">
    <property type="nucleotide sequence ID" value="NZ_CP116942.1"/>
</dbReference>
<keyword evidence="4 7" id="KW-1133">Transmembrane helix</keyword>
<feature type="transmembrane region" description="Helical" evidence="7">
    <location>
        <begin position="114"/>
        <end position="135"/>
    </location>
</feature>
<feature type="transmembrane region" description="Helical" evidence="7">
    <location>
        <begin position="441"/>
        <end position="463"/>
    </location>
</feature>
<dbReference type="Proteomes" id="UP001216390">
    <property type="component" value="Chromosome"/>
</dbReference>
<reference evidence="8" key="1">
    <citation type="submission" date="2023-01" db="EMBL/GenBank/DDBJ databases">
        <title>The diversity of Class Acidimicrobiia in South China Sea sediment environments and the proposal of Iamia marina sp. nov., a novel species of the genus Iamia.</title>
        <authorList>
            <person name="He Y."/>
            <person name="Tian X."/>
        </authorList>
    </citation>
    <scope>NUCLEOTIDE SEQUENCE</scope>
    <source>
        <strain evidence="8">DSM 19957</strain>
    </source>
</reference>
<dbReference type="Pfam" id="PF01554">
    <property type="entry name" value="MatE"/>
    <property type="match status" value="1"/>
</dbReference>
<feature type="transmembrane region" description="Helical" evidence="7">
    <location>
        <begin position="38"/>
        <end position="58"/>
    </location>
</feature>
<organism evidence="8 9">
    <name type="scientific">Iamia majanohamensis</name>
    <dbReference type="NCBI Taxonomy" id="467976"/>
    <lineage>
        <taxon>Bacteria</taxon>
        <taxon>Bacillati</taxon>
        <taxon>Actinomycetota</taxon>
        <taxon>Acidimicrobiia</taxon>
        <taxon>Acidimicrobiales</taxon>
        <taxon>Iamiaceae</taxon>
        <taxon>Iamia</taxon>
    </lineage>
</organism>
<keyword evidence="9" id="KW-1185">Reference proteome</keyword>
<feature type="transmembrane region" description="Helical" evidence="7">
    <location>
        <begin position="221"/>
        <end position="240"/>
    </location>
</feature>
<proteinExistence type="predicted"/>
<feature type="transmembrane region" description="Helical" evidence="7">
    <location>
        <begin position="70"/>
        <end position="93"/>
    </location>
</feature>
<dbReference type="GO" id="GO:0015297">
    <property type="term" value="F:antiporter activity"/>
    <property type="evidence" value="ECO:0007669"/>
    <property type="project" value="InterPro"/>
</dbReference>
<feature type="transmembrane region" description="Helical" evidence="7">
    <location>
        <begin position="306"/>
        <end position="325"/>
    </location>
</feature>
<dbReference type="PANTHER" id="PTHR30250">
    <property type="entry name" value="PST FAMILY PREDICTED COLANIC ACID TRANSPORTER"/>
    <property type="match status" value="1"/>
</dbReference>
<dbReference type="PANTHER" id="PTHR30250:SF11">
    <property type="entry name" value="O-ANTIGEN TRANSPORTER-RELATED"/>
    <property type="match status" value="1"/>
</dbReference>
<feature type="transmembrane region" description="Helical" evidence="7">
    <location>
        <begin position="475"/>
        <end position="492"/>
    </location>
</feature>
<accession>A0AAE9Y844</accession>
<evidence type="ECO:0000256" key="5">
    <source>
        <dbReference type="ARBA" id="ARBA00023136"/>
    </source>
</evidence>
<gene>
    <name evidence="8" type="ORF">PO878_07410</name>
</gene>
<comment type="subcellular location">
    <subcellularLocation>
        <location evidence="1">Cell membrane</location>
        <topology evidence="1">Multi-pass membrane protein</topology>
    </subcellularLocation>
</comment>
<dbReference type="InterPro" id="IPR002528">
    <property type="entry name" value="MATE_fam"/>
</dbReference>
<evidence type="ECO:0000313" key="8">
    <source>
        <dbReference type="EMBL" id="WCO68554.1"/>
    </source>
</evidence>
<evidence type="ECO:0000256" key="4">
    <source>
        <dbReference type="ARBA" id="ARBA00022989"/>
    </source>
</evidence>
<protein>
    <submittedName>
        <fullName evidence="8">Polysaccharide biosynthesis C-terminal domain-containing protein</fullName>
    </submittedName>
</protein>
<keyword evidence="5 7" id="KW-0472">Membrane</keyword>
<dbReference type="GO" id="GO:0005886">
    <property type="term" value="C:plasma membrane"/>
    <property type="evidence" value="ECO:0007669"/>
    <property type="project" value="UniProtKB-SubCell"/>
</dbReference>
<feature type="transmembrane region" description="Helical" evidence="7">
    <location>
        <begin position="266"/>
        <end position="286"/>
    </location>
</feature>
<evidence type="ECO:0000256" key="1">
    <source>
        <dbReference type="ARBA" id="ARBA00004651"/>
    </source>
</evidence>
<dbReference type="KEGG" id="ima:PO878_07410"/>
<evidence type="ECO:0000256" key="7">
    <source>
        <dbReference type="SAM" id="Phobius"/>
    </source>
</evidence>
<name>A0AAE9Y844_9ACTN</name>
<feature type="transmembrane region" description="Helical" evidence="7">
    <location>
        <begin position="346"/>
        <end position="370"/>
    </location>
</feature>
<evidence type="ECO:0000313" key="9">
    <source>
        <dbReference type="Proteomes" id="UP001216390"/>
    </source>
</evidence>
<feature type="transmembrane region" description="Helical" evidence="7">
    <location>
        <begin position="498"/>
        <end position="515"/>
    </location>
</feature>
<evidence type="ECO:0000256" key="2">
    <source>
        <dbReference type="ARBA" id="ARBA00022475"/>
    </source>
</evidence>
<keyword evidence="3 7" id="KW-0812">Transmembrane</keyword>
<feature type="region of interest" description="Disordered" evidence="6">
    <location>
        <begin position="1"/>
        <end position="30"/>
    </location>
</feature>
<dbReference type="AlphaFoldDB" id="A0AAE9Y844"/>
<keyword evidence="2" id="KW-1003">Cell membrane</keyword>
<feature type="transmembrane region" description="Helical" evidence="7">
    <location>
        <begin position="414"/>
        <end position="435"/>
    </location>
</feature>
<dbReference type="EMBL" id="CP116942">
    <property type="protein sequence ID" value="WCO68554.1"/>
    <property type="molecule type" value="Genomic_DNA"/>
</dbReference>
<dbReference type="GO" id="GO:0042910">
    <property type="term" value="F:xenobiotic transmembrane transporter activity"/>
    <property type="evidence" value="ECO:0007669"/>
    <property type="project" value="InterPro"/>
</dbReference>
<evidence type="ECO:0000256" key="3">
    <source>
        <dbReference type="ARBA" id="ARBA00022692"/>
    </source>
</evidence>
<dbReference type="InterPro" id="IPR050833">
    <property type="entry name" value="Poly_Biosynth_Transport"/>
</dbReference>